<keyword evidence="3 6" id="KW-1133">Transmembrane helix</keyword>
<reference evidence="8 9" key="1">
    <citation type="journal article" date="2021" name="Nat. Commun.">
        <title>Genetic determinants of endophytism in the Arabidopsis root mycobiome.</title>
        <authorList>
            <person name="Mesny F."/>
            <person name="Miyauchi S."/>
            <person name="Thiergart T."/>
            <person name="Pickel B."/>
            <person name="Atanasova L."/>
            <person name="Karlsson M."/>
            <person name="Huettel B."/>
            <person name="Barry K.W."/>
            <person name="Haridas S."/>
            <person name="Chen C."/>
            <person name="Bauer D."/>
            <person name="Andreopoulos W."/>
            <person name="Pangilinan J."/>
            <person name="LaButti K."/>
            <person name="Riley R."/>
            <person name="Lipzen A."/>
            <person name="Clum A."/>
            <person name="Drula E."/>
            <person name="Henrissat B."/>
            <person name="Kohler A."/>
            <person name="Grigoriev I.V."/>
            <person name="Martin F.M."/>
            <person name="Hacquard S."/>
        </authorList>
    </citation>
    <scope>NUCLEOTIDE SEQUENCE [LARGE SCALE GENOMIC DNA]</scope>
    <source>
        <strain evidence="8 9">MPI-SDFR-AT-0080</strain>
    </source>
</reference>
<comment type="caution">
    <text evidence="8">The sequence shown here is derived from an EMBL/GenBank/DDBJ whole genome shotgun (WGS) entry which is preliminary data.</text>
</comment>
<dbReference type="PANTHER" id="PTHR33048">
    <property type="entry name" value="PTH11-LIKE INTEGRAL MEMBRANE PROTEIN (AFU_ORTHOLOGUE AFUA_5G11245)"/>
    <property type="match status" value="1"/>
</dbReference>
<keyword evidence="2 6" id="KW-0812">Transmembrane</keyword>
<keyword evidence="4 6" id="KW-0472">Membrane</keyword>
<feature type="transmembrane region" description="Helical" evidence="6">
    <location>
        <begin position="35"/>
        <end position="59"/>
    </location>
</feature>
<dbReference type="InterPro" id="IPR049326">
    <property type="entry name" value="Rhodopsin_dom_fungi"/>
</dbReference>
<keyword evidence="9" id="KW-1185">Reference proteome</keyword>
<evidence type="ECO:0000259" key="7">
    <source>
        <dbReference type="Pfam" id="PF20684"/>
    </source>
</evidence>
<dbReference type="InterPro" id="IPR052337">
    <property type="entry name" value="SAT4-like"/>
</dbReference>
<evidence type="ECO:0000256" key="3">
    <source>
        <dbReference type="ARBA" id="ARBA00022989"/>
    </source>
</evidence>
<comment type="subcellular location">
    <subcellularLocation>
        <location evidence="1">Membrane</location>
        <topology evidence="1">Multi-pass membrane protein</topology>
    </subcellularLocation>
</comment>
<dbReference type="PANTHER" id="PTHR33048:SF47">
    <property type="entry name" value="INTEGRAL MEMBRANE PROTEIN-RELATED"/>
    <property type="match status" value="1"/>
</dbReference>
<evidence type="ECO:0000313" key="9">
    <source>
        <dbReference type="Proteomes" id="UP000774617"/>
    </source>
</evidence>
<evidence type="ECO:0000256" key="2">
    <source>
        <dbReference type="ARBA" id="ARBA00022692"/>
    </source>
</evidence>
<dbReference type="EMBL" id="JAGTJR010000038">
    <property type="protein sequence ID" value="KAH7034009.1"/>
    <property type="molecule type" value="Genomic_DNA"/>
</dbReference>
<evidence type="ECO:0000256" key="1">
    <source>
        <dbReference type="ARBA" id="ARBA00004141"/>
    </source>
</evidence>
<evidence type="ECO:0000256" key="6">
    <source>
        <dbReference type="SAM" id="Phobius"/>
    </source>
</evidence>
<evidence type="ECO:0000256" key="5">
    <source>
        <dbReference type="ARBA" id="ARBA00038359"/>
    </source>
</evidence>
<evidence type="ECO:0000256" key="4">
    <source>
        <dbReference type="ARBA" id="ARBA00023136"/>
    </source>
</evidence>
<comment type="similarity">
    <text evidence="5">Belongs to the SAT4 family.</text>
</comment>
<sequence>MVYTIQGVFTGIFQCTSVHRSWDKTVKGRCFDSPAYYYFAAVANIIADLAIIVLPISALSRLHLPKSREMGFIVLFALSGL</sequence>
<accession>A0ABQ8G0D3</accession>
<name>A0ABQ8G0D3_9PEZI</name>
<dbReference type="Pfam" id="PF20684">
    <property type="entry name" value="Fung_rhodopsin"/>
    <property type="match status" value="1"/>
</dbReference>
<organism evidence="8 9">
    <name type="scientific">Macrophomina phaseolina</name>
    <dbReference type="NCBI Taxonomy" id="35725"/>
    <lineage>
        <taxon>Eukaryota</taxon>
        <taxon>Fungi</taxon>
        <taxon>Dikarya</taxon>
        <taxon>Ascomycota</taxon>
        <taxon>Pezizomycotina</taxon>
        <taxon>Dothideomycetes</taxon>
        <taxon>Dothideomycetes incertae sedis</taxon>
        <taxon>Botryosphaeriales</taxon>
        <taxon>Botryosphaeriaceae</taxon>
        <taxon>Macrophomina</taxon>
    </lineage>
</organism>
<dbReference type="Proteomes" id="UP000774617">
    <property type="component" value="Unassembled WGS sequence"/>
</dbReference>
<gene>
    <name evidence="8" type="ORF">B0J12DRAFT_582382</name>
</gene>
<evidence type="ECO:0000313" key="8">
    <source>
        <dbReference type="EMBL" id="KAH7034009.1"/>
    </source>
</evidence>
<protein>
    <recommendedName>
        <fullName evidence="7">Rhodopsin domain-containing protein</fullName>
    </recommendedName>
</protein>
<feature type="domain" description="Rhodopsin" evidence="7">
    <location>
        <begin position="2"/>
        <end position="80"/>
    </location>
</feature>
<proteinExistence type="inferred from homology"/>